<dbReference type="InterPro" id="IPR016181">
    <property type="entry name" value="Acyl_CoA_acyltransferase"/>
</dbReference>
<organism evidence="2 4">
    <name type="scientific">Kurthia zopfii</name>
    <dbReference type="NCBI Taxonomy" id="1650"/>
    <lineage>
        <taxon>Bacteria</taxon>
        <taxon>Bacillati</taxon>
        <taxon>Bacillota</taxon>
        <taxon>Bacilli</taxon>
        <taxon>Bacillales</taxon>
        <taxon>Caryophanaceae</taxon>
        <taxon>Kurthia</taxon>
    </lineage>
</organism>
<evidence type="ECO:0000313" key="4">
    <source>
        <dbReference type="Proteomes" id="UP000254330"/>
    </source>
</evidence>
<dbReference type="CDD" id="cd04301">
    <property type="entry name" value="NAT_SF"/>
    <property type="match status" value="1"/>
</dbReference>
<keyword evidence="2" id="KW-0808">Transferase</keyword>
<protein>
    <submittedName>
        <fullName evidence="3">GNAT family N-acyltransferase</fullName>
    </submittedName>
    <submittedName>
        <fullName evidence="2">Putative acyltransferase</fullName>
    </submittedName>
</protein>
<dbReference type="SUPFAM" id="SSF55729">
    <property type="entry name" value="Acyl-CoA N-acyltransferases (Nat)"/>
    <property type="match status" value="1"/>
</dbReference>
<dbReference type="Proteomes" id="UP000294641">
    <property type="component" value="Unassembled WGS sequence"/>
</dbReference>
<comment type="caution">
    <text evidence="2">The sequence shown here is derived from an EMBL/GenBank/DDBJ whole genome shotgun (WGS) entry which is preliminary data.</text>
</comment>
<dbReference type="GO" id="GO:0004343">
    <property type="term" value="F:glucosamine 6-phosphate N-acetyltransferase activity"/>
    <property type="evidence" value="ECO:0007669"/>
    <property type="project" value="TreeGrafter"/>
</dbReference>
<dbReference type="InterPro" id="IPR039143">
    <property type="entry name" value="GNPNAT1-like"/>
</dbReference>
<dbReference type="PANTHER" id="PTHR13355">
    <property type="entry name" value="GLUCOSAMINE 6-PHOSPHATE N-ACETYLTRANSFERASE"/>
    <property type="match status" value="1"/>
</dbReference>
<dbReference type="EMBL" id="UGNP01000001">
    <property type="protein sequence ID" value="STX08879.1"/>
    <property type="molecule type" value="Genomic_DNA"/>
</dbReference>
<dbReference type="PROSITE" id="PS51186">
    <property type="entry name" value="GNAT"/>
    <property type="match status" value="1"/>
</dbReference>
<gene>
    <name evidence="3" type="ORF">DFR61_1471</name>
    <name evidence="2" type="ORF">NCTC10597_00547</name>
</gene>
<dbReference type="InterPro" id="IPR000182">
    <property type="entry name" value="GNAT_dom"/>
</dbReference>
<dbReference type="Gene3D" id="3.40.630.30">
    <property type="match status" value="1"/>
</dbReference>
<keyword evidence="2" id="KW-0012">Acyltransferase</keyword>
<dbReference type="PANTHER" id="PTHR13355:SF11">
    <property type="entry name" value="GLUCOSAMINE 6-PHOSPHATE N-ACETYLTRANSFERASE"/>
    <property type="match status" value="1"/>
</dbReference>
<proteinExistence type="predicted"/>
<evidence type="ECO:0000313" key="2">
    <source>
        <dbReference type="EMBL" id="STX08879.1"/>
    </source>
</evidence>
<dbReference type="EMBL" id="SNZG01000047">
    <property type="protein sequence ID" value="TDR33820.1"/>
    <property type="molecule type" value="Genomic_DNA"/>
</dbReference>
<dbReference type="Proteomes" id="UP000254330">
    <property type="component" value="Unassembled WGS sequence"/>
</dbReference>
<reference evidence="3 5" key="2">
    <citation type="submission" date="2019-03" db="EMBL/GenBank/DDBJ databases">
        <title>Genomic Encyclopedia of Type Strains, Phase IV (KMG-IV): sequencing the most valuable type-strain genomes for metagenomic binning, comparative biology and taxonomic classification.</title>
        <authorList>
            <person name="Goeker M."/>
        </authorList>
    </citation>
    <scope>NUCLEOTIDE SEQUENCE [LARGE SCALE GENOMIC DNA]</scope>
    <source>
        <strain evidence="3 5">DSM 20580</strain>
    </source>
</reference>
<sequence>MTMALDLLVRLVQTPKELEDAFFVRREVFVKEQGIPLPLEQDEYDEISQHIVAYHEGEPIAAGRVRLLDAHVAKVDRICVLPQFRRQQVGVRMMQKLEQYATRTDNDYDVHVIKIYAQIHAVPFYETQDYRITSPEFIDGGLPYRAMEKRWLFVK</sequence>
<evidence type="ECO:0000259" key="1">
    <source>
        <dbReference type="PROSITE" id="PS51186"/>
    </source>
</evidence>
<reference evidence="2 4" key="1">
    <citation type="submission" date="2018-06" db="EMBL/GenBank/DDBJ databases">
        <authorList>
            <consortium name="Pathogen Informatics"/>
            <person name="Doyle S."/>
        </authorList>
    </citation>
    <scope>NUCLEOTIDE SEQUENCE [LARGE SCALE GENOMIC DNA]</scope>
    <source>
        <strain evidence="2 4">NCTC10597</strain>
    </source>
</reference>
<dbReference type="Pfam" id="PF13673">
    <property type="entry name" value="Acetyltransf_10"/>
    <property type="match status" value="1"/>
</dbReference>
<evidence type="ECO:0000313" key="5">
    <source>
        <dbReference type="Proteomes" id="UP000294641"/>
    </source>
</evidence>
<keyword evidence="5" id="KW-1185">Reference proteome</keyword>
<name>A0A8B4Q6B7_9BACL</name>
<feature type="domain" description="N-acetyltransferase" evidence="1">
    <location>
        <begin position="7"/>
        <end position="152"/>
    </location>
</feature>
<dbReference type="AlphaFoldDB" id="A0A8B4Q6B7"/>
<dbReference type="RefSeq" id="WP_240605553.1">
    <property type="nucleotide sequence ID" value="NZ_QFVS01000048.1"/>
</dbReference>
<accession>A0A8B4Q6B7</accession>
<evidence type="ECO:0000313" key="3">
    <source>
        <dbReference type="EMBL" id="TDR33820.1"/>
    </source>
</evidence>